<name>A0A323TJV4_9BACI</name>
<organism evidence="5 6">
    <name type="scientific">Salipaludibacillus keqinensis</name>
    <dbReference type="NCBI Taxonomy" id="2045207"/>
    <lineage>
        <taxon>Bacteria</taxon>
        <taxon>Bacillati</taxon>
        <taxon>Bacillota</taxon>
        <taxon>Bacilli</taxon>
        <taxon>Bacillales</taxon>
        <taxon>Bacillaceae</taxon>
    </lineage>
</organism>
<dbReference type="PANTHER" id="PTHR44688">
    <property type="entry name" value="DNA-BINDING TRANSCRIPTIONAL ACTIVATOR DEVR_DOSR"/>
    <property type="match status" value="1"/>
</dbReference>
<dbReference type="Gene3D" id="1.10.10.10">
    <property type="entry name" value="Winged helix-like DNA-binding domain superfamily/Winged helix DNA-binding domain"/>
    <property type="match status" value="1"/>
</dbReference>
<feature type="domain" description="HTH luxR-type" evidence="4">
    <location>
        <begin position="161"/>
        <end position="226"/>
    </location>
</feature>
<dbReference type="SUPFAM" id="SSF46894">
    <property type="entry name" value="C-terminal effector domain of the bipartite response regulators"/>
    <property type="match status" value="1"/>
</dbReference>
<evidence type="ECO:0000256" key="3">
    <source>
        <dbReference type="ARBA" id="ARBA00023163"/>
    </source>
</evidence>
<dbReference type="AlphaFoldDB" id="A0A323TJV4"/>
<proteinExistence type="predicted"/>
<dbReference type="OrthoDB" id="2965189at2"/>
<evidence type="ECO:0000313" key="5">
    <source>
        <dbReference type="EMBL" id="PYZ95059.1"/>
    </source>
</evidence>
<dbReference type="RefSeq" id="WP_110608694.1">
    <property type="nucleotide sequence ID" value="NZ_PDOD01000001.1"/>
</dbReference>
<dbReference type="Proteomes" id="UP000248214">
    <property type="component" value="Unassembled WGS sequence"/>
</dbReference>
<dbReference type="GO" id="GO:0003677">
    <property type="term" value="F:DNA binding"/>
    <property type="evidence" value="ECO:0007669"/>
    <property type="project" value="UniProtKB-KW"/>
</dbReference>
<keyword evidence="2" id="KW-0238">DNA-binding</keyword>
<dbReference type="InterPro" id="IPR000792">
    <property type="entry name" value="Tscrpt_reg_LuxR_C"/>
</dbReference>
<reference evidence="5 6" key="1">
    <citation type="submission" date="2017-10" db="EMBL/GenBank/DDBJ databases">
        <title>Bacillus sp. nov., a halophilic bacterium isolated from a Keqin Lake.</title>
        <authorList>
            <person name="Wang H."/>
        </authorList>
    </citation>
    <scope>NUCLEOTIDE SEQUENCE [LARGE SCALE GENOMIC DNA]</scope>
    <source>
        <strain evidence="5 6">KQ-12</strain>
    </source>
</reference>
<dbReference type="Pfam" id="PF00196">
    <property type="entry name" value="GerE"/>
    <property type="match status" value="1"/>
</dbReference>
<dbReference type="PRINTS" id="PR00038">
    <property type="entry name" value="HTHLUXR"/>
</dbReference>
<dbReference type="InterPro" id="IPR036388">
    <property type="entry name" value="WH-like_DNA-bd_sf"/>
</dbReference>
<evidence type="ECO:0000259" key="4">
    <source>
        <dbReference type="PROSITE" id="PS50043"/>
    </source>
</evidence>
<dbReference type="GO" id="GO:0006355">
    <property type="term" value="P:regulation of DNA-templated transcription"/>
    <property type="evidence" value="ECO:0007669"/>
    <property type="project" value="InterPro"/>
</dbReference>
<dbReference type="PANTHER" id="PTHR44688:SF16">
    <property type="entry name" value="DNA-BINDING TRANSCRIPTIONAL ACTIVATOR DEVR_DOSR"/>
    <property type="match status" value="1"/>
</dbReference>
<comment type="caution">
    <text evidence="5">The sequence shown here is derived from an EMBL/GenBank/DDBJ whole genome shotgun (WGS) entry which is preliminary data.</text>
</comment>
<keyword evidence="3" id="KW-0804">Transcription</keyword>
<dbReference type="PROSITE" id="PS50043">
    <property type="entry name" value="HTH_LUXR_2"/>
    <property type="match status" value="1"/>
</dbReference>
<dbReference type="CDD" id="cd06170">
    <property type="entry name" value="LuxR_C_like"/>
    <property type="match status" value="1"/>
</dbReference>
<dbReference type="PROSITE" id="PS00622">
    <property type="entry name" value="HTH_LUXR_1"/>
    <property type="match status" value="1"/>
</dbReference>
<dbReference type="EMBL" id="PDOD01000001">
    <property type="protein sequence ID" value="PYZ95059.1"/>
    <property type="molecule type" value="Genomic_DNA"/>
</dbReference>
<dbReference type="SMART" id="SM00421">
    <property type="entry name" value="HTH_LUXR"/>
    <property type="match status" value="1"/>
</dbReference>
<gene>
    <name evidence="5" type="ORF">CR194_05970</name>
</gene>
<evidence type="ECO:0000313" key="6">
    <source>
        <dbReference type="Proteomes" id="UP000248214"/>
    </source>
</evidence>
<keyword evidence="1" id="KW-0805">Transcription regulation</keyword>
<sequence length="232" mass="26925">MININDSRVNTFHFNVMFNDPKDMIFYSLKESIDNYLNNSRDNNLISIDNVEKKNWVFYAVEGYSEQTKEFLEKQLHLTDEHSKTVLVVQNTDDKQLLKYLLLPINGIVSLSLLSSHSDFVLESILKTGVYLDQDLHKDISCELAFLKSYSTPIKQMHLNKNKITVDLTERDHQVLQLLLEGNNNSEIAEKMHFARSTVSTIMSSLLKKMKAKDRTDVTVKTIRNGWVDCYR</sequence>
<evidence type="ECO:0000256" key="1">
    <source>
        <dbReference type="ARBA" id="ARBA00023015"/>
    </source>
</evidence>
<protein>
    <recommendedName>
        <fullName evidence="4">HTH luxR-type domain-containing protein</fullName>
    </recommendedName>
</protein>
<dbReference type="InterPro" id="IPR016032">
    <property type="entry name" value="Sig_transdc_resp-reg_C-effctor"/>
</dbReference>
<accession>A0A323TJV4</accession>
<keyword evidence="6" id="KW-1185">Reference proteome</keyword>
<evidence type="ECO:0000256" key="2">
    <source>
        <dbReference type="ARBA" id="ARBA00023125"/>
    </source>
</evidence>